<feature type="compositionally biased region" description="Low complexity" evidence="1">
    <location>
        <begin position="424"/>
        <end position="440"/>
    </location>
</feature>
<dbReference type="KEGG" id="tcr:508461.290"/>
<accession>Q4E4T1</accession>
<name>Q4E4T1_TRYCC</name>
<dbReference type="Proteomes" id="UP000002296">
    <property type="component" value="Unassembled WGS sequence"/>
</dbReference>
<dbReference type="eggNOG" id="ENOG502S8J6">
    <property type="taxonomic scope" value="Eukaryota"/>
</dbReference>
<feature type="region of interest" description="Disordered" evidence="1">
    <location>
        <begin position="376"/>
        <end position="482"/>
    </location>
</feature>
<dbReference type="EMBL" id="AAHK01000010">
    <property type="protein sequence ID" value="EAN99770.1"/>
    <property type="molecule type" value="Genomic_DNA"/>
</dbReference>
<sequence>MGVNIRYTRAELLALAQKQHEYNLTAGALQKFKVIEAESIAPETSPPESHRNDAGGRKGEGKNGAGSRRAPNTERFAPPARISRGNKDQEAFEEGYKYELERNAMKKQALQETMAKEKERSDAVASSKGETKQEVVAPVEKEEPKLNEDDEVERWMTSIAMSEEVTKKVTKSRFFSGNDSDNKGAVASPLSGGQAFKETSAFSMTTTSKDPWALQGVIPTTTGNAVWGNLETQRNSGIALAPVTNSAAAPSVVVGQVQLPGHSGVSAPSSAQMAASGALPTSAAPAPAPAPAAAAALLAAGPSSGSQKTTMTTAAAPLPNNPSANPSTQVWNAQDLEQMLLSGQKLNKQQKPEAARPKIIDAAALESQLLLQVQKNMARSQPQTQANVQQQQQQQPQQPPPASQIASMTGTPPTIPPSGQRRAPQLFLPQSPPQLSSQQPVPIHWGATMQKAPPQQMHQKLMQPQPQPQPQPQHRHPSMPQPVPFIISGAQGSPYFPQQAVHGHYVTGFMPGQGQQPMMVYRTPDGTTQYAVGSTGYPPSAQLLFSQPQQQQQQQPQQQQQQQQPQRR</sequence>
<feature type="compositionally biased region" description="Low complexity" evidence="1">
    <location>
        <begin position="453"/>
        <end position="464"/>
    </location>
</feature>
<evidence type="ECO:0000313" key="3">
    <source>
        <dbReference type="Proteomes" id="UP000002296"/>
    </source>
</evidence>
<dbReference type="InParanoid" id="Q4E4T1"/>
<feature type="region of interest" description="Disordered" evidence="1">
    <location>
        <begin position="302"/>
        <end position="328"/>
    </location>
</feature>
<dbReference type="RefSeq" id="XP_821621.1">
    <property type="nucleotide sequence ID" value="XM_816528.1"/>
</dbReference>
<organism evidence="2 3">
    <name type="scientific">Trypanosoma cruzi (strain CL Brener)</name>
    <dbReference type="NCBI Taxonomy" id="353153"/>
    <lineage>
        <taxon>Eukaryota</taxon>
        <taxon>Discoba</taxon>
        <taxon>Euglenozoa</taxon>
        <taxon>Kinetoplastea</taxon>
        <taxon>Metakinetoplastina</taxon>
        <taxon>Trypanosomatida</taxon>
        <taxon>Trypanosomatidae</taxon>
        <taxon>Trypanosoma</taxon>
        <taxon>Schizotrypanum</taxon>
    </lineage>
</organism>
<proteinExistence type="predicted"/>
<dbReference type="GeneID" id="3554553"/>
<dbReference type="OMA" id="GSPMHNT"/>
<comment type="caution">
    <text evidence="2">The sequence shown here is derived from an EMBL/GenBank/DDBJ whole genome shotgun (WGS) entry which is preliminary data.</text>
</comment>
<feature type="compositionally biased region" description="Low complexity" evidence="1">
    <location>
        <begin position="547"/>
        <end position="568"/>
    </location>
</feature>
<feature type="region of interest" description="Disordered" evidence="1">
    <location>
        <begin position="109"/>
        <end position="153"/>
    </location>
</feature>
<evidence type="ECO:0008006" key="4">
    <source>
        <dbReference type="Google" id="ProtNLM"/>
    </source>
</evidence>
<feature type="region of interest" description="Disordered" evidence="1">
    <location>
        <begin position="39"/>
        <end position="90"/>
    </location>
</feature>
<evidence type="ECO:0000256" key="1">
    <source>
        <dbReference type="SAM" id="MobiDB-lite"/>
    </source>
</evidence>
<keyword evidence="3" id="KW-1185">Reference proteome</keyword>
<feature type="compositionally biased region" description="Low complexity" evidence="1">
    <location>
        <begin position="381"/>
        <end position="396"/>
    </location>
</feature>
<feature type="compositionally biased region" description="Basic and acidic residues" evidence="1">
    <location>
        <begin position="48"/>
        <end position="61"/>
    </location>
</feature>
<dbReference type="PaxDb" id="353153-Q4E4T1"/>
<feature type="compositionally biased region" description="Basic and acidic residues" evidence="1">
    <location>
        <begin position="129"/>
        <end position="147"/>
    </location>
</feature>
<protein>
    <recommendedName>
        <fullName evidence="4">4E-interacting protein</fullName>
    </recommendedName>
</protein>
<gene>
    <name evidence="2" type="ORF">Tc00.1047053508461.290</name>
</gene>
<feature type="region of interest" description="Disordered" evidence="1">
    <location>
        <begin position="531"/>
        <end position="568"/>
    </location>
</feature>
<dbReference type="AlphaFoldDB" id="Q4E4T1"/>
<reference evidence="2 3" key="1">
    <citation type="journal article" date="2005" name="Science">
        <title>The genome sequence of Trypanosoma cruzi, etiologic agent of Chagas disease.</title>
        <authorList>
            <person name="El-Sayed N.M."/>
            <person name="Myler P.J."/>
            <person name="Bartholomeu D.C."/>
            <person name="Nilsson D."/>
            <person name="Aggarwal G."/>
            <person name="Tran A.N."/>
            <person name="Ghedin E."/>
            <person name="Worthey E.A."/>
            <person name="Delcher A.L."/>
            <person name="Blandin G."/>
            <person name="Westenberger S.J."/>
            <person name="Caler E."/>
            <person name="Cerqueira G.C."/>
            <person name="Branche C."/>
            <person name="Haas B."/>
            <person name="Anupama A."/>
            <person name="Arner E."/>
            <person name="Aslund L."/>
            <person name="Attipoe P."/>
            <person name="Bontempi E."/>
            <person name="Bringaud F."/>
            <person name="Burton P."/>
            <person name="Cadag E."/>
            <person name="Campbell D.A."/>
            <person name="Carrington M."/>
            <person name="Crabtree J."/>
            <person name="Darban H."/>
            <person name="da Silveira J.F."/>
            <person name="de Jong P."/>
            <person name="Edwards K."/>
            <person name="Englund P.T."/>
            <person name="Fazelina G."/>
            <person name="Feldblyum T."/>
            <person name="Ferella M."/>
            <person name="Frasch A.C."/>
            <person name="Gull K."/>
            <person name="Horn D."/>
            <person name="Hou L."/>
            <person name="Huang Y."/>
            <person name="Kindlund E."/>
            <person name="Klingbeil M."/>
            <person name="Kluge S."/>
            <person name="Koo H."/>
            <person name="Lacerda D."/>
            <person name="Levin M.J."/>
            <person name="Lorenzi H."/>
            <person name="Louie T."/>
            <person name="Machado C.R."/>
            <person name="McCulloch R."/>
            <person name="McKenna A."/>
            <person name="Mizuno Y."/>
            <person name="Mottram J.C."/>
            <person name="Nelson S."/>
            <person name="Ochaya S."/>
            <person name="Osoegawa K."/>
            <person name="Pai G."/>
            <person name="Parsons M."/>
            <person name="Pentony M."/>
            <person name="Pettersson U."/>
            <person name="Pop M."/>
            <person name="Ramirez J.L."/>
            <person name="Rinta J."/>
            <person name="Robertson L."/>
            <person name="Salzberg S.L."/>
            <person name="Sanchez D.O."/>
            <person name="Seyler A."/>
            <person name="Sharma R."/>
            <person name="Shetty J."/>
            <person name="Simpson A.J."/>
            <person name="Sisk E."/>
            <person name="Tammi M.T."/>
            <person name="Tarleton R."/>
            <person name="Teixeira S."/>
            <person name="Van Aken S."/>
            <person name="Vogt C."/>
            <person name="Ward P.N."/>
            <person name="Wickstead B."/>
            <person name="Wortman J."/>
            <person name="White O."/>
            <person name="Fraser C.M."/>
            <person name="Stuart K.D."/>
            <person name="Andersson B."/>
        </authorList>
    </citation>
    <scope>NUCLEOTIDE SEQUENCE [LARGE SCALE GENOMIC DNA]</scope>
    <source>
        <strain evidence="2 3">CL Brener</strain>
    </source>
</reference>
<evidence type="ECO:0000313" key="2">
    <source>
        <dbReference type="EMBL" id="EAN99770.1"/>
    </source>
</evidence>